<evidence type="ECO:0000259" key="3">
    <source>
        <dbReference type="Pfam" id="PF01557"/>
    </source>
</evidence>
<dbReference type="Pfam" id="PF01557">
    <property type="entry name" value="FAA_hydrolase"/>
    <property type="match status" value="1"/>
</dbReference>
<accession>A0A4V2M8Z0</accession>
<dbReference type="Proteomes" id="UP000293342">
    <property type="component" value="Unassembled WGS sequence"/>
</dbReference>
<dbReference type="EMBL" id="SJKD01000001">
    <property type="protein sequence ID" value="TCC53362.1"/>
    <property type="molecule type" value="Genomic_DNA"/>
</dbReference>
<evidence type="ECO:0000313" key="5">
    <source>
        <dbReference type="Proteomes" id="UP000293342"/>
    </source>
</evidence>
<comment type="caution">
    <text evidence="4">The sequence shown here is derived from an EMBL/GenBank/DDBJ whole genome shotgun (WGS) entry which is preliminary data.</text>
</comment>
<dbReference type="PANTHER" id="PTHR42796">
    <property type="entry name" value="FUMARYLACETOACETATE HYDROLASE DOMAIN-CONTAINING PROTEIN 2A-RELATED"/>
    <property type="match status" value="1"/>
</dbReference>
<evidence type="ECO:0000313" key="4">
    <source>
        <dbReference type="EMBL" id="TCC53362.1"/>
    </source>
</evidence>
<reference evidence="4 5" key="1">
    <citation type="submission" date="2019-02" db="EMBL/GenBank/DDBJ databases">
        <title>Kribbella capetownensis sp. nov. and Kribbella speibonae sp. nov., isolated from soil.</title>
        <authorList>
            <person name="Curtis S.M."/>
            <person name="Norton I."/>
            <person name="Everest G.J."/>
            <person name="Meyers P.R."/>
        </authorList>
    </citation>
    <scope>NUCLEOTIDE SEQUENCE [LARGE SCALE GENOMIC DNA]</scope>
    <source>
        <strain evidence="4 5">YM53</strain>
    </source>
</reference>
<dbReference type="SUPFAM" id="SSF56529">
    <property type="entry name" value="FAH"/>
    <property type="match status" value="1"/>
</dbReference>
<dbReference type="OrthoDB" id="9805307at2"/>
<dbReference type="RefSeq" id="WP_131512212.1">
    <property type="nucleotide sequence ID" value="NZ_SJKD01000001.1"/>
</dbReference>
<dbReference type="GO" id="GO:0019752">
    <property type="term" value="P:carboxylic acid metabolic process"/>
    <property type="evidence" value="ECO:0007669"/>
    <property type="project" value="UniProtKB-ARBA"/>
</dbReference>
<comment type="similarity">
    <text evidence="1">Belongs to the FAH family.</text>
</comment>
<name>A0A4V2M8Z0_9ACTN</name>
<protein>
    <submittedName>
        <fullName evidence="4">FAA hydrolase family protein</fullName>
    </submittedName>
</protein>
<keyword evidence="5" id="KW-1185">Reference proteome</keyword>
<keyword evidence="2" id="KW-0479">Metal-binding</keyword>
<sequence>MRVANLNGRLVVTAPAGAIDIHTASAGRFGPDPQGVYDVWPDFVEWARTGLAGHQPVPYDAAQLGAPVPRPRQVFGIGLNYREHADESRMDVPAEPTVFTKFPTSVTGPTAVVDLPASTVDWEAELVVVMGAVAHHVQATDAWSHVAGVTVGQDLSERTRQLLPPVPQFSLGKSFPGFAPLGPEVVTIDELPNPDDLEVGCSLNGEILQQGRTKDMIFDVPALIERLSAIVALQPGDIIFTGTPSGVGHARDPRRYLSPGDTLTTWVEGVGQLSNGFVQSPVT</sequence>
<dbReference type="GO" id="GO:0016853">
    <property type="term" value="F:isomerase activity"/>
    <property type="evidence" value="ECO:0007669"/>
    <property type="project" value="UniProtKB-ARBA"/>
</dbReference>
<dbReference type="InterPro" id="IPR036663">
    <property type="entry name" value="Fumarylacetoacetase_C_sf"/>
</dbReference>
<gene>
    <name evidence="4" type="ORF">E0H75_06545</name>
</gene>
<feature type="domain" description="Fumarylacetoacetase-like C-terminal" evidence="3">
    <location>
        <begin position="74"/>
        <end position="277"/>
    </location>
</feature>
<organism evidence="4 5">
    <name type="scientific">Kribbella capetownensis</name>
    <dbReference type="NCBI Taxonomy" id="1572659"/>
    <lineage>
        <taxon>Bacteria</taxon>
        <taxon>Bacillati</taxon>
        <taxon>Actinomycetota</taxon>
        <taxon>Actinomycetes</taxon>
        <taxon>Propionibacteriales</taxon>
        <taxon>Kribbellaceae</taxon>
        <taxon>Kribbella</taxon>
    </lineage>
</organism>
<dbReference type="FunFam" id="3.90.850.10:FF:000002">
    <property type="entry name" value="2-hydroxyhepta-2,4-diene-1,7-dioate isomerase"/>
    <property type="match status" value="1"/>
</dbReference>
<dbReference type="GO" id="GO:0046872">
    <property type="term" value="F:metal ion binding"/>
    <property type="evidence" value="ECO:0007669"/>
    <property type="project" value="UniProtKB-KW"/>
</dbReference>
<proteinExistence type="inferred from homology"/>
<evidence type="ECO:0000256" key="2">
    <source>
        <dbReference type="ARBA" id="ARBA00022723"/>
    </source>
</evidence>
<dbReference type="PANTHER" id="PTHR42796:SF4">
    <property type="entry name" value="FUMARYLACETOACETATE HYDROLASE DOMAIN-CONTAINING PROTEIN 2A"/>
    <property type="match status" value="1"/>
</dbReference>
<evidence type="ECO:0000256" key="1">
    <source>
        <dbReference type="ARBA" id="ARBA00010211"/>
    </source>
</evidence>
<dbReference type="AlphaFoldDB" id="A0A4V2M8Z0"/>
<dbReference type="InterPro" id="IPR051121">
    <property type="entry name" value="FAH"/>
</dbReference>
<dbReference type="Gene3D" id="3.90.850.10">
    <property type="entry name" value="Fumarylacetoacetase-like, C-terminal domain"/>
    <property type="match status" value="1"/>
</dbReference>
<keyword evidence="4" id="KW-0378">Hydrolase</keyword>
<dbReference type="GO" id="GO:0016787">
    <property type="term" value="F:hydrolase activity"/>
    <property type="evidence" value="ECO:0007669"/>
    <property type="project" value="UniProtKB-KW"/>
</dbReference>
<dbReference type="InterPro" id="IPR011234">
    <property type="entry name" value="Fumarylacetoacetase-like_C"/>
</dbReference>